<keyword evidence="2" id="KW-0133">Cell shape</keyword>
<feature type="domain" description="Mur ligase C-terminal" evidence="3">
    <location>
        <begin position="313"/>
        <end position="440"/>
    </location>
</feature>
<dbReference type="SUPFAM" id="SSF53623">
    <property type="entry name" value="MurD-like peptide ligases, catalytic domain"/>
    <property type="match status" value="1"/>
</dbReference>
<dbReference type="PANTHER" id="PTHR23135:SF4">
    <property type="entry name" value="UDP-N-ACETYLMURAMOYL-L-ALANYL-D-GLUTAMATE--2,6-DIAMINOPIMELATE LIGASE MURE HOMOLOG, CHLOROPLASTIC"/>
    <property type="match status" value="1"/>
</dbReference>
<keyword evidence="2" id="KW-0132">Cell division</keyword>
<evidence type="ECO:0000256" key="1">
    <source>
        <dbReference type="ARBA" id="ARBA00005898"/>
    </source>
</evidence>
<dbReference type="GO" id="GO:0051301">
    <property type="term" value="P:cell division"/>
    <property type="evidence" value="ECO:0007669"/>
    <property type="project" value="UniProtKB-KW"/>
</dbReference>
<comment type="caution">
    <text evidence="5">The sequence shown here is derived from an EMBL/GenBank/DDBJ whole genome shotgun (WGS) entry which is preliminary data.</text>
</comment>
<evidence type="ECO:0000313" key="6">
    <source>
        <dbReference type="Proteomes" id="UP000281261"/>
    </source>
</evidence>
<accession>A0A420ZD57</accession>
<comment type="pathway">
    <text evidence="2">Cell wall biogenesis; peptidoglycan biosynthesis.</text>
</comment>
<name>A0A420ZD57_UNCK3</name>
<organism evidence="5 6">
    <name type="scientific">candidate division Kazan bacterium</name>
    <dbReference type="NCBI Taxonomy" id="2202143"/>
    <lineage>
        <taxon>Bacteria</taxon>
        <taxon>Bacteria division Kazan-3B-28</taxon>
    </lineage>
</organism>
<comment type="subcellular location">
    <subcellularLocation>
        <location evidence="2">Cytoplasm</location>
    </subcellularLocation>
</comment>
<comment type="similarity">
    <text evidence="1">Belongs to the MurCDEF family. MurE subfamily.</text>
</comment>
<proteinExistence type="inferred from homology"/>
<reference evidence="5 6" key="1">
    <citation type="submission" date="2018-06" db="EMBL/GenBank/DDBJ databases">
        <title>Extensive metabolic versatility and redundancy in microbially diverse, dynamic hydrothermal sediments.</title>
        <authorList>
            <person name="Dombrowski N."/>
            <person name="Teske A."/>
            <person name="Baker B.J."/>
        </authorList>
    </citation>
    <scope>NUCLEOTIDE SEQUENCE [LARGE SCALE GENOMIC DNA]</scope>
    <source>
        <strain evidence="5">B79_G16</strain>
    </source>
</reference>
<dbReference type="Gene3D" id="3.40.1190.10">
    <property type="entry name" value="Mur-like, catalytic domain"/>
    <property type="match status" value="1"/>
</dbReference>
<dbReference type="AlphaFoldDB" id="A0A420ZD57"/>
<dbReference type="GO" id="GO:0005737">
    <property type="term" value="C:cytoplasm"/>
    <property type="evidence" value="ECO:0007669"/>
    <property type="project" value="UniProtKB-SubCell"/>
</dbReference>
<dbReference type="NCBIfam" id="TIGR01085">
    <property type="entry name" value="murE"/>
    <property type="match status" value="1"/>
</dbReference>
<dbReference type="Pfam" id="PF02875">
    <property type="entry name" value="Mur_ligase_C"/>
    <property type="match status" value="1"/>
</dbReference>
<dbReference type="UniPathway" id="UPA00219"/>
<evidence type="ECO:0000259" key="4">
    <source>
        <dbReference type="Pfam" id="PF08245"/>
    </source>
</evidence>
<feature type="domain" description="Mur ligase central" evidence="4">
    <location>
        <begin position="47"/>
        <end position="290"/>
    </location>
</feature>
<dbReference type="InterPro" id="IPR004101">
    <property type="entry name" value="Mur_ligase_C"/>
</dbReference>
<dbReference type="GO" id="GO:0009252">
    <property type="term" value="P:peptidoglycan biosynthetic process"/>
    <property type="evidence" value="ECO:0007669"/>
    <property type="project" value="UniProtKB-UniPathway"/>
</dbReference>
<evidence type="ECO:0008006" key="7">
    <source>
        <dbReference type="Google" id="ProtNLM"/>
    </source>
</evidence>
<dbReference type="InterPro" id="IPR036615">
    <property type="entry name" value="Mur_ligase_C_dom_sf"/>
</dbReference>
<dbReference type="PANTHER" id="PTHR23135">
    <property type="entry name" value="MUR LIGASE FAMILY MEMBER"/>
    <property type="match status" value="1"/>
</dbReference>
<protein>
    <recommendedName>
        <fullName evidence="7">UDP-N-acetylmuramoyl-L-alanyl-D-glutamate--2, 6-diaminopimelate ligase</fullName>
    </recommendedName>
</protein>
<dbReference type="InterPro" id="IPR013221">
    <property type="entry name" value="Mur_ligase_cen"/>
</dbReference>
<dbReference type="Proteomes" id="UP000281261">
    <property type="component" value="Unassembled WGS sequence"/>
</dbReference>
<keyword evidence="2" id="KW-0961">Cell wall biogenesis/degradation</keyword>
<dbReference type="Pfam" id="PF08245">
    <property type="entry name" value="Mur_ligase_M"/>
    <property type="match status" value="1"/>
</dbReference>
<dbReference type="InterPro" id="IPR036565">
    <property type="entry name" value="Mur-like_cat_sf"/>
</dbReference>
<keyword evidence="2" id="KW-0573">Peptidoglycan synthesis</keyword>
<evidence type="ECO:0000256" key="2">
    <source>
        <dbReference type="RuleBase" id="RU004135"/>
    </source>
</evidence>
<dbReference type="EMBL" id="QMNG01000002">
    <property type="protein sequence ID" value="RLC37625.1"/>
    <property type="molecule type" value="Genomic_DNA"/>
</dbReference>
<dbReference type="GO" id="GO:0016881">
    <property type="term" value="F:acid-amino acid ligase activity"/>
    <property type="evidence" value="ECO:0007669"/>
    <property type="project" value="InterPro"/>
</dbReference>
<gene>
    <name evidence="5" type="ORF">DRH29_00830</name>
</gene>
<dbReference type="GO" id="GO:0005524">
    <property type="term" value="F:ATP binding"/>
    <property type="evidence" value="ECO:0007669"/>
    <property type="project" value="InterPro"/>
</dbReference>
<evidence type="ECO:0000313" key="5">
    <source>
        <dbReference type="EMBL" id="RLC37625.1"/>
    </source>
</evidence>
<dbReference type="Gene3D" id="3.90.190.20">
    <property type="entry name" value="Mur ligase, C-terminal domain"/>
    <property type="match status" value="1"/>
</dbReference>
<dbReference type="SUPFAM" id="SSF53244">
    <property type="entry name" value="MurD-like peptide ligases, peptide-binding domain"/>
    <property type="match status" value="1"/>
</dbReference>
<sequence>MKQQVKKILGKSFSPGSILYNTYHKSRGVLAATISGFPSSKIITIGVTGTNGKTATSIMLAHILESAGEKVGLITTVSYWIGNKKWVNETKMTTDTPFKTQRLLRRMVKAGCRFAIVETSSHALMQHRTWGIFYDVAVFTNLSQDHLDYHKTMENYRDTKAKLFKELYDSPRVPYVPKIMVLNYDDPLHSYFGKFEADKKVGFSAALNISSTLKNSSSPIKPMVWAEDIQLFPTHSTFTIFVPKSAAPAGMDAIDHTGQTVFPSGFESINVRLNVPGRFNIENAMAAASTAHALGFKLEKIKSGLESITKIPGRMEYIDEDQPFTVISDYAHTPDGYDKALSSIRGFTEGKLIIVFGAAGDRDKDKRPQLGRIASQYGDILILTEEDPASEDPAEIVETIKTGIPNKFIENKNLYVILDRPKAVQKAFELAQPNDTVVLLALGAQTVMAKKEGIVPYNERQYARNLLQLAVKQNQYDYNSHPKRDDS</sequence>
<evidence type="ECO:0000259" key="3">
    <source>
        <dbReference type="Pfam" id="PF02875"/>
    </source>
</evidence>
<dbReference type="GO" id="GO:0008360">
    <property type="term" value="P:regulation of cell shape"/>
    <property type="evidence" value="ECO:0007669"/>
    <property type="project" value="UniProtKB-KW"/>
</dbReference>
<dbReference type="GO" id="GO:0071555">
    <property type="term" value="P:cell wall organization"/>
    <property type="evidence" value="ECO:0007669"/>
    <property type="project" value="UniProtKB-KW"/>
</dbReference>
<keyword evidence="2" id="KW-0131">Cell cycle</keyword>
<dbReference type="InterPro" id="IPR005761">
    <property type="entry name" value="UDP-N-AcMur-Glu-dNH2Pim_ligase"/>
</dbReference>